<sequence>MKFKSSNFRQFPSLTDPNFKVEYFLGESLINNKTETFAIILNKLSREASIWNCNSNTFYCNHKHNLKDLKNWIEYEKVKKDDICPNCCN</sequence>
<protein>
    <submittedName>
        <fullName evidence="1">Uncharacterized protein</fullName>
    </submittedName>
</protein>
<dbReference type="EMBL" id="LAZR01059885">
    <property type="protein sequence ID" value="KKK66852.1"/>
    <property type="molecule type" value="Genomic_DNA"/>
</dbReference>
<accession>A0A0F8XCI0</accession>
<evidence type="ECO:0000313" key="1">
    <source>
        <dbReference type="EMBL" id="KKK66852.1"/>
    </source>
</evidence>
<gene>
    <name evidence="1" type="ORF">LCGC14_2959940</name>
</gene>
<proteinExistence type="predicted"/>
<dbReference type="AlphaFoldDB" id="A0A0F8XCI0"/>
<name>A0A0F8XCI0_9ZZZZ</name>
<organism evidence="1">
    <name type="scientific">marine sediment metagenome</name>
    <dbReference type="NCBI Taxonomy" id="412755"/>
    <lineage>
        <taxon>unclassified sequences</taxon>
        <taxon>metagenomes</taxon>
        <taxon>ecological metagenomes</taxon>
    </lineage>
</organism>
<comment type="caution">
    <text evidence="1">The sequence shown here is derived from an EMBL/GenBank/DDBJ whole genome shotgun (WGS) entry which is preliminary data.</text>
</comment>
<reference evidence="1" key="1">
    <citation type="journal article" date="2015" name="Nature">
        <title>Complex archaea that bridge the gap between prokaryotes and eukaryotes.</title>
        <authorList>
            <person name="Spang A."/>
            <person name="Saw J.H."/>
            <person name="Jorgensen S.L."/>
            <person name="Zaremba-Niedzwiedzka K."/>
            <person name="Martijn J."/>
            <person name="Lind A.E."/>
            <person name="van Eijk R."/>
            <person name="Schleper C."/>
            <person name="Guy L."/>
            <person name="Ettema T.J."/>
        </authorList>
    </citation>
    <scope>NUCLEOTIDE SEQUENCE</scope>
</reference>